<evidence type="ECO:0000259" key="6">
    <source>
        <dbReference type="Pfam" id="PF07992"/>
    </source>
</evidence>
<dbReference type="AlphaFoldDB" id="A0A4Z1DAE7"/>
<evidence type="ECO:0000256" key="5">
    <source>
        <dbReference type="SAM" id="SignalP"/>
    </source>
</evidence>
<dbReference type="GO" id="GO:0016491">
    <property type="term" value="F:oxidoreductase activity"/>
    <property type="evidence" value="ECO:0007669"/>
    <property type="project" value="InterPro"/>
</dbReference>
<dbReference type="PANTHER" id="PTHR43429">
    <property type="entry name" value="PYRIDINE NUCLEOTIDE-DISULFIDE OXIDOREDUCTASE DOMAIN-CONTAINING"/>
    <property type="match status" value="1"/>
</dbReference>
<dbReference type="InterPro" id="IPR023753">
    <property type="entry name" value="FAD/NAD-binding_dom"/>
</dbReference>
<keyword evidence="5" id="KW-0732">Signal</keyword>
<evidence type="ECO:0000313" key="8">
    <source>
        <dbReference type="EMBL" id="TGN79548.1"/>
    </source>
</evidence>
<reference evidence="8 9" key="1">
    <citation type="submission" date="2019-04" db="EMBL/GenBank/DDBJ databases">
        <title>Streptomyces sp. nov. Bv016 isolated from bark of Buahinia variegata.</title>
        <authorList>
            <person name="Kanchanasin P."/>
            <person name="Tanasupawat S."/>
            <person name="Yuki M."/>
            <person name="Kudo T."/>
        </authorList>
    </citation>
    <scope>NUCLEOTIDE SEQUENCE [LARGE SCALE GENOMIC DNA]</scope>
    <source>
        <strain evidence="8 9">Bv016</strain>
    </source>
</reference>
<evidence type="ECO:0000259" key="7">
    <source>
        <dbReference type="Pfam" id="PF18267"/>
    </source>
</evidence>
<proteinExistence type="predicted"/>
<dbReference type="Gene3D" id="3.30.390.30">
    <property type="match status" value="1"/>
</dbReference>
<feature type="domain" description="NADH-rubredoxin oxidoreductase C-terminal" evidence="7">
    <location>
        <begin position="291"/>
        <end position="355"/>
    </location>
</feature>
<dbReference type="InterPro" id="IPR016156">
    <property type="entry name" value="FAD/NAD-linked_Rdtase_dimer_sf"/>
</dbReference>
<protein>
    <submittedName>
        <fullName evidence="8">NAD(P)/FAD-dependent oxidoreductase</fullName>
    </submittedName>
</protein>
<evidence type="ECO:0000256" key="3">
    <source>
        <dbReference type="ARBA" id="ARBA00022827"/>
    </source>
</evidence>
<feature type="region of interest" description="Disordered" evidence="4">
    <location>
        <begin position="362"/>
        <end position="386"/>
    </location>
</feature>
<dbReference type="EMBL" id="SRRT01000002">
    <property type="protein sequence ID" value="TGN79548.1"/>
    <property type="molecule type" value="Genomic_DNA"/>
</dbReference>
<name>A0A4Z1DAE7_9ACTN</name>
<accession>A0A4Z1DAE7</accession>
<organism evidence="8 9">
    <name type="scientific">Streptomyces bauhiniae</name>
    <dbReference type="NCBI Taxonomy" id="2340725"/>
    <lineage>
        <taxon>Bacteria</taxon>
        <taxon>Bacillati</taxon>
        <taxon>Actinomycetota</taxon>
        <taxon>Actinomycetes</taxon>
        <taxon>Kitasatosporales</taxon>
        <taxon>Streptomycetaceae</taxon>
        <taxon>Streptomyces</taxon>
    </lineage>
</organism>
<keyword evidence="2" id="KW-0285">Flavoprotein</keyword>
<dbReference type="Pfam" id="PF07992">
    <property type="entry name" value="Pyr_redox_2"/>
    <property type="match status" value="1"/>
</dbReference>
<keyword evidence="9" id="KW-1185">Reference proteome</keyword>
<dbReference type="InterPro" id="IPR041575">
    <property type="entry name" value="Rubredoxin_C"/>
</dbReference>
<dbReference type="InterPro" id="IPR036188">
    <property type="entry name" value="FAD/NAD-bd_sf"/>
</dbReference>
<evidence type="ECO:0000256" key="2">
    <source>
        <dbReference type="ARBA" id="ARBA00022630"/>
    </source>
</evidence>
<feature type="chain" id="PRO_5021435942" evidence="5">
    <location>
        <begin position="27"/>
        <end position="386"/>
    </location>
</feature>
<dbReference type="PANTHER" id="PTHR43429:SF3">
    <property type="entry name" value="NITRITE REDUCTASE [NAD(P)H]"/>
    <property type="match status" value="1"/>
</dbReference>
<gene>
    <name evidence="8" type="ORF">E5083_07990</name>
</gene>
<dbReference type="InterPro" id="IPR050260">
    <property type="entry name" value="FAD-bd_OxRdtase"/>
</dbReference>
<evidence type="ECO:0000256" key="4">
    <source>
        <dbReference type="SAM" id="MobiDB-lite"/>
    </source>
</evidence>
<dbReference type="SUPFAM" id="SSF51905">
    <property type="entry name" value="FAD/NAD(P)-binding domain"/>
    <property type="match status" value="2"/>
</dbReference>
<dbReference type="Gene3D" id="3.50.50.60">
    <property type="entry name" value="FAD/NAD(P)-binding domain"/>
    <property type="match status" value="2"/>
</dbReference>
<dbReference type="PRINTS" id="PR00368">
    <property type="entry name" value="FADPNR"/>
</dbReference>
<feature type="signal peptide" evidence="5">
    <location>
        <begin position="1"/>
        <end position="26"/>
    </location>
</feature>
<comment type="caution">
    <text evidence="8">The sequence shown here is derived from an EMBL/GenBank/DDBJ whole genome shotgun (WGS) entry which is preliminary data.</text>
</comment>
<sequence length="386" mass="40070">MKARRIAVVGAGMAAARLAQQLAAHAGPTETVLYGAEPEPPYNRALLADVLAGRYRTEAPALPTGDARVRTGTEVVAVDVRGRALTLADGSRETYDELVLATGAEPVRPFTEGAHALRSLADVARISRHADTADRAVVIGGGVLGVGTAHALAARGLPVNLVHKGPHLIDRHLDRQAGNTVHTTLALMGVTVHLASTPDDSLTPTSTDLVVHACGVRPRTALARAAGLPVRNGILVDDTLACAPHTYAIGDCAEHRAAPYALATTAWEQADVLAARLSGADPEARYTGSRPMTRLTAGPVEYAAFGACDDAAEEGADVLRIGDATRGAYKKLVLRGDRIVGAILVGDLATAGTLTRAHLTGRPVGPDPLSLLTAPLSHRATEESRP</sequence>
<dbReference type="Proteomes" id="UP000298159">
    <property type="component" value="Unassembled WGS sequence"/>
</dbReference>
<evidence type="ECO:0000256" key="1">
    <source>
        <dbReference type="ARBA" id="ARBA00001974"/>
    </source>
</evidence>
<dbReference type="Pfam" id="PF18267">
    <property type="entry name" value="Rubredoxin_C"/>
    <property type="match status" value="1"/>
</dbReference>
<keyword evidence="3" id="KW-0274">FAD</keyword>
<comment type="cofactor">
    <cofactor evidence="1">
        <name>FAD</name>
        <dbReference type="ChEBI" id="CHEBI:57692"/>
    </cofactor>
</comment>
<feature type="domain" description="FAD/NAD(P)-binding" evidence="6">
    <location>
        <begin position="5"/>
        <end position="270"/>
    </location>
</feature>
<evidence type="ECO:0000313" key="9">
    <source>
        <dbReference type="Proteomes" id="UP000298159"/>
    </source>
</evidence>